<evidence type="ECO:0000256" key="7">
    <source>
        <dbReference type="SAM" id="Phobius"/>
    </source>
</evidence>
<dbReference type="FunFam" id="1.20.1250.20:FF:000196">
    <property type="entry name" value="MFS toxin efflux pump (AflT)"/>
    <property type="match status" value="1"/>
</dbReference>
<organism evidence="9 10">
    <name type="scientific">Trichoderma cornu-damae</name>
    <dbReference type="NCBI Taxonomy" id="654480"/>
    <lineage>
        <taxon>Eukaryota</taxon>
        <taxon>Fungi</taxon>
        <taxon>Dikarya</taxon>
        <taxon>Ascomycota</taxon>
        <taxon>Pezizomycotina</taxon>
        <taxon>Sordariomycetes</taxon>
        <taxon>Hypocreomycetidae</taxon>
        <taxon>Hypocreales</taxon>
        <taxon>Hypocreaceae</taxon>
        <taxon>Trichoderma</taxon>
    </lineage>
</organism>
<dbReference type="AlphaFoldDB" id="A0A9P8QJY6"/>
<evidence type="ECO:0000256" key="5">
    <source>
        <dbReference type="ARBA" id="ARBA00023136"/>
    </source>
</evidence>
<feature type="region of interest" description="Disordered" evidence="6">
    <location>
        <begin position="34"/>
        <end position="91"/>
    </location>
</feature>
<feature type="transmembrane region" description="Helical" evidence="7">
    <location>
        <begin position="358"/>
        <end position="377"/>
    </location>
</feature>
<gene>
    <name evidence="9" type="ORF">Trco_004043</name>
</gene>
<dbReference type="CDD" id="cd17502">
    <property type="entry name" value="MFS_Azr1_MDR_like"/>
    <property type="match status" value="1"/>
</dbReference>
<sequence>MACSRMLLVAGTSPKPLVGPVPDEKTEMDKAAYFGNRSGDFQSPSGNTRSVDTHVDEKAKPIQEPISISQPRDGDVEAAKPQSPALGGDGAENDLYRPKSLQFWLVILSAFVSMFLVALDRTIIATAIPTITDDFKSLKDLGFYGSSYMLTAATSQLVFGRIYRFYDLRATFLSCIVIFEAGSAICGAAPSSPVFIFGKLTDLPGVAAQAGECNGNPGNLTSRTGRAIAGLGSAGITTGSLLTTIPLIPLEKRPVFQSVFGLIFGVASISGPLMGGAFTERATWRWCFYLNLPVGAVAFVFIFFFLRIPKKPRPPTSATKQILRLDPIGTFFFVPSIVCLLFALQWGGSTYAWSSWRIILLFVVSGVTGMAFAIVQIKMPKTASLPPRVITQRTVLSGTFYMLFTAGAMMLCVYYLPLWFQTTHGVSPVRSGIYTLPLVLGLVAAVLMSGILTQKTGYYVPPMVVGPCIMAVGEGLLSTFKPDTGSSHWIAFQFLAGYGLGFGFQTVNLAIQATLPKEEIPTGVAIIFFAQQLGGAVFVSVGQAILSTLLISRLSHVPGLDPTIIAKSGATELENAVPPQFIPAVIEAYNHACTRIFLAALALTCAQLLCAFGVEWGNLKNAKNRQQKE</sequence>
<feature type="transmembrane region" description="Helical" evidence="7">
    <location>
        <begin position="327"/>
        <end position="346"/>
    </location>
</feature>
<protein>
    <submittedName>
        <fullName evidence="9">Efflux pump antibiotic resistance</fullName>
    </submittedName>
</protein>
<keyword evidence="5 7" id="KW-0472">Membrane</keyword>
<feature type="transmembrane region" description="Helical" evidence="7">
    <location>
        <begin position="103"/>
        <end position="129"/>
    </location>
</feature>
<evidence type="ECO:0000313" key="10">
    <source>
        <dbReference type="Proteomes" id="UP000827724"/>
    </source>
</evidence>
<feature type="domain" description="Major facilitator superfamily (MFS) profile" evidence="8">
    <location>
        <begin position="106"/>
        <end position="617"/>
    </location>
</feature>
<proteinExistence type="predicted"/>
<feature type="transmembrane region" description="Helical" evidence="7">
    <location>
        <begin position="523"/>
        <end position="546"/>
    </location>
</feature>
<evidence type="ECO:0000256" key="4">
    <source>
        <dbReference type="ARBA" id="ARBA00022989"/>
    </source>
</evidence>
<dbReference type="InterPro" id="IPR020846">
    <property type="entry name" value="MFS_dom"/>
</dbReference>
<feature type="transmembrane region" description="Helical" evidence="7">
    <location>
        <begin position="459"/>
        <end position="477"/>
    </location>
</feature>
<name>A0A9P8QJY6_9HYPO</name>
<dbReference type="OrthoDB" id="10021397at2759"/>
<evidence type="ECO:0000259" key="8">
    <source>
        <dbReference type="PROSITE" id="PS50850"/>
    </source>
</evidence>
<dbReference type="Pfam" id="PF07690">
    <property type="entry name" value="MFS_1"/>
    <property type="match status" value="2"/>
</dbReference>
<feature type="transmembrane region" description="Helical" evidence="7">
    <location>
        <begin position="255"/>
        <end position="274"/>
    </location>
</feature>
<keyword evidence="3 7" id="KW-0812">Transmembrane</keyword>
<dbReference type="Proteomes" id="UP000827724">
    <property type="component" value="Unassembled WGS sequence"/>
</dbReference>
<evidence type="ECO:0000313" key="9">
    <source>
        <dbReference type="EMBL" id="KAH6607730.1"/>
    </source>
</evidence>
<feature type="transmembrane region" description="Helical" evidence="7">
    <location>
        <begin position="596"/>
        <end position="619"/>
    </location>
</feature>
<accession>A0A9P8QJY6</accession>
<dbReference type="PROSITE" id="PS50850">
    <property type="entry name" value="MFS"/>
    <property type="match status" value="1"/>
</dbReference>
<keyword evidence="4 7" id="KW-1133">Transmembrane helix</keyword>
<feature type="transmembrane region" description="Helical" evidence="7">
    <location>
        <begin position="227"/>
        <end position="248"/>
    </location>
</feature>
<keyword evidence="10" id="KW-1185">Reference proteome</keyword>
<keyword evidence="2" id="KW-0813">Transport</keyword>
<dbReference type="InterPro" id="IPR011701">
    <property type="entry name" value="MFS"/>
</dbReference>
<dbReference type="PANTHER" id="PTHR23501">
    <property type="entry name" value="MAJOR FACILITATOR SUPERFAMILY"/>
    <property type="match status" value="1"/>
</dbReference>
<evidence type="ECO:0000256" key="2">
    <source>
        <dbReference type="ARBA" id="ARBA00022448"/>
    </source>
</evidence>
<feature type="transmembrane region" description="Helical" evidence="7">
    <location>
        <begin position="432"/>
        <end position="452"/>
    </location>
</feature>
<dbReference type="PANTHER" id="PTHR23501:SF201">
    <property type="entry name" value="MFS AFLATOXIN EFFLUX PUMP"/>
    <property type="match status" value="1"/>
</dbReference>
<evidence type="ECO:0000256" key="1">
    <source>
        <dbReference type="ARBA" id="ARBA00004141"/>
    </source>
</evidence>
<comment type="subcellular location">
    <subcellularLocation>
        <location evidence="1">Membrane</location>
        <topology evidence="1">Multi-pass membrane protein</topology>
    </subcellularLocation>
</comment>
<feature type="compositionally biased region" description="Polar residues" evidence="6">
    <location>
        <begin position="39"/>
        <end position="50"/>
    </location>
</feature>
<feature type="transmembrane region" description="Helical" evidence="7">
    <location>
        <begin position="171"/>
        <end position="190"/>
    </location>
</feature>
<dbReference type="GO" id="GO:0022857">
    <property type="term" value="F:transmembrane transporter activity"/>
    <property type="evidence" value="ECO:0007669"/>
    <property type="project" value="InterPro"/>
</dbReference>
<evidence type="ECO:0000256" key="3">
    <source>
        <dbReference type="ARBA" id="ARBA00022692"/>
    </source>
</evidence>
<comment type="caution">
    <text evidence="9">The sequence shown here is derived from an EMBL/GenBank/DDBJ whole genome shotgun (WGS) entry which is preliminary data.</text>
</comment>
<dbReference type="EMBL" id="JAIWOZ010000003">
    <property type="protein sequence ID" value="KAH6607730.1"/>
    <property type="molecule type" value="Genomic_DNA"/>
</dbReference>
<feature type="transmembrane region" description="Helical" evidence="7">
    <location>
        <begin position="398"/>
        <end position="420"/>
    </location>
</feature>
<dbReference type="SUPFAM" id="SSF103473">
    <property type="entry name" value="MFS general substrate transporter"/>
    <property type="match status" value="1"/>
</dbReference>
<feature type="compositionally biased region" description="Basic and acidic residues" evidence="6">
    <location>
        <begin position="51"/>
        <end position="61"/>
    </location>
</feature>
<evidence type="ECO:0000256" key="6">
    <source>
        <dbReference type="SAM" id="MobiDB-lite"/>
    </source>
</evidence>
<feature type="transmembrane region" description="Helical" evidence="7">
    <location>
        <begin position="489"/>
        <end position="511"/>
    </location>
</feature>
<dbReference type="GO" id="GO:0005886">
    <property type="term" value="C:plasma membrane"/>
    <property type="evidence" value="ECO:0007669"/>
    <property type="project" value="TreeGrafter"/>
</dbReference>
<feature type="transmembrane region" description="Helical" evidence="7">
    <location>
        <begin position="286"/>
        <end position="306"/>
    </location>
</feature>
<feature type="transmembrane region" description="Helical" evidence="7">
    <location>
        <begin position="141"/>
        <end position="159"/>
    </location>
</feature>
<reference evidence="9" key="1">
    <citation type="submission" date="2021-08" db="EMBL/GenBank/DDBJ databases">
        <title>Chromosome-Level Trichoderma cornu-damae using Hi-C Data.</title>
        <authorList>
            <person name="Kim C.S."/>
        </authorList>
    </citation>
    <scope>NUCLEOTIDE SEQUENCE</scope>
    <source>
        <strain evidence="9">KA19-0412C</strain>
    </source>
</reference>
<dbReference type="InterPro" id="IPR036259">
    <property type="entry name" value="MFS_trans_sf"/>
</dbReference>
<dbReference type="Gene3D" id="1.20.1250.20">
    <property type="entry name" value="MFS general substrate transporter like domains"/>
    <property type="match status" value="2"/>
</dbReference>